<evidence type="ECO:0000256" key="1">
    <source>
        <dbReference type="ARBA" id="ARBA00023235"/>
    </source>
</evidence>
<name>A0AA36J7S1_9DINO</name>
<dbReference type="Gene3D" id="1.10.1040.50">
    <property type="match status" value="1"/>
</dbReference>
<dbReference type="EMBL" id="CAUJNA010003380">
    <property type="protein sequence ID" value="CAJ1400632.1"/>
    <property type="molecule type" value="Genomic_DNA"/>
</dbReference>
<reference evidence="4" key="1">
    <citation type="submission" date="2023-08" db="EMBL/GenBank/DDBJ databases">
        <authorList>
            <person name="Chen Y."/>
            <person name="Shah S."/>
            <person name="Dougan E. K."/>
            <person name="Thang M."/>
            <person name="Chan C."/>
        </authorList>
    </citation>
    <scope>NUCLEOTIDE SEQUENCE</scope>
</reference>
<dbReference type="AlphaFoldDB" id="A0AA36J7S1"/>
<evidence type="ECO:0000313" key="4">
    <source>
        <dbReference type="EMBL" id="CAJ1400632.1"/>
    </source>
</evidence>
<sequence>MIKEGFKILEAGCAARSSGIDIVYIYGYGFPPSKGGPMFFAENYVGFKQILEKVKVFDAQAKERHTKNPLYLPIDYLGPPSCWRHVLPRGHQGLPRPNAHRRGAEGFRKSGSQRLRLRPLFHCFGRHGAGASNEVHGRLNFLGRNYIRIWPL</sequence>
<dbReference type="GO" id="GO:0016829">
    <property type="term" value="F:lyase activity"/>
    <property type="evidence" value="ECO:0007669"/>
    <property type="project" value="UniProtKB-KW"/>
</dbReference>
<evidence type="ECO:0000256" key="3">
    <source>
        <dbReference type="ARBA" id="ARBA00023268"/>
    </source>
</evidence>
<dbReference type="PANTHER" id="PTHR23309">
    <property type="entry name" value="3-HYDROXYACYL-COA DEHYROGENASE"/>
    <property type="match status" value="1"/>
</dbReference>
<keyword evidence="1" id="KW-0413">Isomerase</keyword>
<dbReference type="GO" id="GO:0016853">
    <property type="term" value="F:isomerase activity"/>
    <property type="evidence" value="ECO:0007669"/>
    <property type="project" value="UniProtKB-KW"/>
</dbReference>
<keyword evidence="5" id="KW-1185">Reference proteome</keyword>
<dbReference type="Proteomes" id="UP001178507">
    <property type="component" value="Unassembled WGS sequence"/>
</dbReference>
<dbReference type="InterPro" id="IPR008927">
    <property type="entry name" value="6-PGluconate_DH-like_C_sf"/>
</dbReference>
<accession>A0AA36J7S1</accession>
<comment type="caution">
    <text evidence="4">The sequence shown here is derived from an EMBL/GenBank/DDBJ whole genome shotgun (WGS) entry which is preliminary data.</text>
</comment>
<evidence type="ECO:0000256" key="2">
    <source>
        <dbReference type="ARBA" id="ARBA00023239"/>
    </source>
</evidence>
<organism evidence="4 5">
    <name type="scientific">Effrenium voratum</name>
    <dbReference type="NCBI Taxonomy" id="2562239"/>
    <lineage>
        <taxon>Eukaryota</taxon>
        <taxon>Sar</taxon>
        <taxon>Alveolata</taxon>
        <taxon>Dinophyceae</taxon>
        <taxon>Suessiales</taxon>
        <taxon>Symbiodiniaceae</taxon>
        <taxon>Effrenium</taxon>
    </lineage>
</organism>
<evidence type="ECO:0000313" key="5">
    <source>
        <dbReference type="Proteomes" id="UP001178507"/>
    </source>
</evidence>
<keyword evidence="3" id="KW-0511">Multifunctional enzyme</keyword>
<keyword evidence="2" id="KW-0456">Lyase</keyword>
<proteinExistence type="predicted"/>
<dbReference type="SUPFAM" id="SSF48179">
    <property type="entry name" value="6-phosphogluconate dehydrogenase C-terminal domain-like"/>
    <property type="match status" value="1"/>
</dbReference>
<gene>
    <name evidence="4" type="ORF">EVOR1521_LOCUS23937</name>
</gene>
<protein>
    <submittedName>
        <fullName evidence="4">Uncharacterized protein</fullName>
    </submittedName>
</protein>